<dbReference type="SUPFAM" id="SSF51735">
    <property type="entry name" value="NAD(P)-binding Rossmann-fold domains"/>
    <property type="match status" value="1"/>
</dbReference>
<organism evidence="3 4">
    <name type="scientific">Pseudorhizobium tarimense</name>
    <dbReference type="NCBI Taxonomy" id="1079109"/>
    <lineage>
        <taxon>Bacteria</taxon>
        <taxon>Pseudomonadati</taxon>
        <taxon>Pseudomonadota</taxon>
        <taxon>Alphaproteobacteria</taxon>
        <taxon>Hyphomicrobiales</taxon>
        <taxon>Rhizobiaceae</taxon>
        <taxon>Rhizobium/Agrobacterium group</taxon>
        <taxon>Pseudorhizobium</taxon>
    </lineage>
</organism>
<dbReference type="PANTHER" id="PTHR44196:SF1">
    <property type="entry name" value="DEHYDROGENASE_REDUCTASE SDR FAMILY MEMBER 7B"/>
    <property type="match status" value="1"/>
</dbReference>
<reference evidence="3 4" key="1">
    <citation type="submission" date="2024-06" db="EMBL/GenBank/DDBJ databases">
        <title>Genomic Encyclopedia of Type Strains, Phase IV (KMG-IV): sequencing the most valuable type-strain genomes for metagenomic binning, comparative biology and taxonomic classification.</title>
        <authorList>
            <person name="Goeker M."/>
        </authorList>
    </citation>
    <scope>NUCLEOTIDE SEQUENCE [LARGE SCALE GENOMIC DNA]</scope>
    <source>
        <strain evidence="3 4">DSM 105042</strain>
    </source>
</reference>
<name>A0ABV2H4I8_9HYPH</name>
<dbReference type="InterPro" id="IPR036291">
    <property type="entry name" value="NAD(P)-bd_dom_sf"/>
</dbReference>
<evidence type="ECO:0000256" key="2">
    <source>
        <dbReference type="ARBA" id="ARBA00023002"/>
    </source>
</evidence>
<accession>A0ABV2H4I8</accession>
<evidence type="ECO:0000313" key="3">
    <source>
        <dbReference type="EMBL" id="MET3585460.1"/>
    </source>
</evidence>
<dbReference type="EMBL" id="JBEPLJ010000005">
    <property type="protein sequence ID" value="MET3585460.1"/>
    <property type="molecule type" value="Genomic_DNA"/>
</dbReference>
<comment type="similarity">
    <text evidence="1">Belongs to the short-chain dehydrogenases/reductases (SDR) family.</text>
</comment>
<dbReference type="Proteomes" id="UP001549031">
    <property type="component" value="Unassembled WGS sequence"/>
</dbReference>
<dbReference type="CDD" id="cd05233">
    <property type="entry name" value="SDR_c"/>
    <property type="match status" value="1"/>
</dbReference>
<evidence type="ECO:0000313" key="4">
    <source>
        <dbReference type="Proteomes" id="UP001549031"/>
    </source>
</evidence>
<dbReference type="Gene3D" id="3.40.50.720">
    <property type="entry name" value="NAD(P)-binding Rossmann-like Domain"/>
    <property type="match status" value="1"/>
</dbReference>
<keyword evidence="2" id="KW-0560">Oxidoreductase</keyword>
<comment type="caution">
    <text evidence="3">The sequence shown here is derived from an EMBL/GenBank/DDBJ whole genome shotgun (WGS) entry which is preliminary data.</text>
</comment>
<dbReference type="InterPro" id="IPR002347">
    <property type="entry name" value="SDR_fam"/>
</dbReference>
<protein>
    <submittedName>
        <fullName evidence="3">NADP-dependent 3-hydroxy acid dehydrogenase YdfG</fullName>
    </submittedName>
</protein>
<evidence type="ECO:0000256" key="1">
    <source>
        <dbReference type="ARBA" id="ARBA00006484"/>
    </source>
</evidence>
<dbReference type="Pfam" id="PF00106">
    <property type="entry name" value="adh_short"/>
    <property type="match status" value="1"/>
</dbReference>
<gene>
    <name evidence="3" type="ORF">ABID21_001569</name>
</gene>
<keyword evidence="4" id="KW-1185">Reference proteome</keyword>
<dbReference type="PANTHER" id="PTHR44196">
    <property type="entry name" value="DEHYDROGENASE/REDUCTASE SDR FAMILY MEMBER 7B"/>
    <property type="match status" value="1"/>
</dbReference>
<proteinExistence type="inferred from homology"/>
<sequence length="153" mass="15913">MALRLGNEGWTDAVSARSAGKLAELEALRPGRIFSFPLDVTEQEAVPTTVDRIEQALGQIALALLSAGSYKRDSATRFKGSALADVMELNVVGTGYCMDAAIPRMVARRAGHTAVIASVAGYVGLPGGAFYGAPKRLSTSCVRGSTPNLSGKA</sequence>